<sequence length="62" mass="7052">MQIETVSRWGDVRWQVESVAEIEGIQHARLLSVDHTRDPITLAVSVLADKQRFRIRPVLASA</sequence>
<protein>
    <submittedName>
        <fullName evidence="1">Uncharacterized protein</fullName>
    </submittedName>
</protein>
<dbReference type="EMBL" id="LPXN01000079">
    <property type="protein sequence ID" value="KZD11011.1"/>
    <property type="molecule type" value="Genomic_DNA"/>
</dbReference>
<keyword evidence="2" id="KW-1185">Reference proteome</keyword>
<dbReference type="OrthoDB" id="7363168at2"/>
<comment type="caution">
    <text evidence="1">The sequence shown here is derived from an EMBL/GenBank/DDBJ whole genome shotgun (WGS) entry which is preliminary data.</text>
</comment>
<dbReference type="Proteomes" id="UP000076400">
    <property type="component" value="Unassembled WGS sequence"/>
</dbReference>
<evidence type="ECO:0000313" key="1">
    <source>
        <dbReference type="EMBL" id="KZD11011.1"/>
    </source>
</evidence>
<evidence type="ECO:0000313" key="2">
    <source>
        <dbReference type="Proteomes" id="UP000076400"/>
    </source>
</evidence>
<gene>
    <name evidence="1" type="ORF">AUP43_05870</name>
</gene>
<proteinExistence type="predicted"/>
<organism evidence="1 2">
    <name type="scientific">Oceanibaculum pacificum</name>
    <dbReference type="NCBI Taxonomy" id="580166"/>
    <lineage>
        <taxon>Bacteria</taxon>
        <taxon>Pseudomonadati</taxon>
        <taxon>Pseudomonadota</taxon>
        <taxon>Alphaproteobacteria</taxon>
        <taxon>Rhodospirillales</taxon>
        <taxon>Oceanibaculaceae</taxon>
        <taxon>Oceanibaculum</taxon>
    </lineage>
</organism>
<dbReference type="AlphaFoldDB" id="A0A154WBV7"/>
<dbReference type="STRING" id="580166.AUP43_05870"/>
<name>A0A154WBV7_9PROT</name>
<dbReference type="RefSeq" id="WP_067553653.1">
    <property type="nucleotide sequence ID" value="NZ_LPXN01000079.1"/>
</dbReference>
<accession>A0A154WBV7</accession>
<reference evidence="1 2" key="1">
    <citation type="submission" date="2015-12" db="EMBL/GenBank/DDBJ databases">
        <title>Genome sequence of Oceanibaculum pacificum MCCC 1A02656.</title>
        <authorList>
            <person name="Lu L."/>
            <person name="Lai Q."/>
            <person name="Shao Z."/>
            <person name="Qian P."/>
        </authorList>
    </citation>
    <scope>NUCLEOTIDE SEQUENCE [LARGE SCALE GENOMIC DNA]</scope>
    <source>
        <strain evidence="1 2">MCCC 1A02656</strain>
    </source>
</reference>